<gene>
    <name evidence="2" type="ORF">B0A55_13127</name>
</gene>
<dbReference type="AlphaFoldDB" id="A0A4U0VYQ5"/>
<dbReference type="STRING" id="329884.A0A4U0VYQ5"/>
<name>A0A4U0VYQ5_9PEZI</name>
<protein>
    <recommendedName>
        <fullName evidence="4">Kinesin light chain</fullName>
    </recommendedName>
</protein>
<organism evidence="2 3">
    <name type="scientific">Friedmanniomyces simplex</name>
    <dbReference type="NCBI Taxonomy" id="329884"/>
    <lineage>
        <taxon>Eukaryota</taxon>
        <taxon>Fungi</taxon>
        <taxon>Dikarya</taxon>
        <taxon>Ascomycota</taxon>
        <taxon>Pezizomycotina</taxon>
        <taxon>Dothideomycetes</taxon>
        <taxon>Dothideomycetidae</taxon>
        <taxon>Mycosphaerellales</taxon>
        <taxon>Teratosphaeriaceae</taxon>
        <taxon>Friedmanniomyces</taxon>
    </lineage>
</organism>
<dbReference type="EMBL" id="NAJQ01001659">
    <property type="protein sequence ID" value="TKA54918.1"/>
    <property type="molecule type" value="Genomic_DNA"/>
</dbReference>
<accession>A0A4U0VYQ5</accession>
<reference evidence="2 3" key="1">
    <citation type="submission" date="2017-03" db="EMBL/GenBank/DDBJ databases">
        <title>Genomes of endolithic fungi from Antarctica.</title>
        <authorList>
            <person name="Coleine C."/>
            <person name="Masonjones S."/>
            <person name="Stajich J.E."/>
        </authorList>
    </citation>
    <scope>NUCLEOTIDE SEQUENCE [LARGE SCALE GENOMIC DNA]</scope>
    <source>
        <strain evidence="2 3">CCFEE 5184</strain>
    </source>
</reference>
<dbReference type="Proteomes" id="UP000309340">
    <property type="component" value="Unassembled WGS sequence"/>
</dbReference>
<feature type="compositionally biased region" description="Acidic residues" evidence="1">
    <location>
        <begin position="55"/>
        <end position="67"/>
    </location>
</feature>
<sequence>MASKLVDECDTVVVQPMDKKHAVALLEKKLGQQGDKAMMEKLAAALESTQRRSDADDEADENSDTSADEAFEDDLATLCDYLFILVAPGGSTFEMHQLVQLTARKWLESRGELQRWAAHSIAKLDKVLPNGRYENWLECRVLYPHARLVLNVQLSNQDALVRWSSVLSKAAGFAAEQGEYAAAEEMNRRALEGYEKALGKEHPGTLTSVSDLARVLRDQGKYEAAEAMNRRVLEGYKKALGKEHPSTLTSVSNLELVLQDQGKYEAAEAMNRRALGAMRRHLGRSITAR</sequence>
<evidence type="ECO:0000256" key="1">
    <source>
        <dbReference type="SAM" id="MobiDB-lite"/>
    </source>
</evidence>
<proteinExistence type="predicted"/>
<evidence type="ECO:0008006" key="4">
    <source>
        <dbReference type="Google" id="ProtNLM"/>
    </source>
</evidence>
<dbReference type="Pfam" id="PF13374">
    <property type="entry name" value="TPR_10"/>
    <property type="match status" value="1"/>
</dbReference>
<evidence type="ECO:0000313" key="3">
    <source>
        <dbReference type="Proteomes" id="UP000309340"/>
    </source>
</evidence>
<dbReference type="InterPro" id="IPR053137">
    <property type="entry name" value="NLR-like"/>
</dbReference>
<feature type="region of interest" description="Disordered" evidence="1">
    <location>
        <begin position="41"/>
        <end position="67"/>
    </location>
</feature>
<dbReference type="Pfam" id="PF13424">
    <property type="entry name" value="TPR_12"/>
    <property type="match status" value="1"/>
</dbReference>
<dbReference type="PANTHER" id="PTHR46082:SF6">
    <property type="entry name" value="AAA+ ATPASE DOMAIN-CONTAINING PROTEIN-RELATED"/>
    <property type="match status" value="1"/>
</dbReference>
<dbReference type="PANTHER" id="PTHR46082">
    <property type="entry name" value="ATP/GTP-BINDING PROTEIN-RELATED"/>
    <property type="match status" value="1"/>
</dbReference>
<keyword evidence="3" id="KW-1185">Reference proteome</keyword>
<dbReference type="SUPFAM" id="SSF48452">
    <property type="entry name" value="TPR-like"/>
    <property type="match status" value="1"/>
</dbReference>
<dbReference type="Gene3D" id="1.25.40.10">
    <property type="entry name" value="Tetratricopeptide repeat domain"/>
    <property type="match status" value="1"/>
</dbReference>
<evidence type="ECO:0000313" key="2">
    <source>
        <dbReference type="EMBL" id="TKA54918.1"/>
    </source>
</evidence>
<dbReference type="InterPro" id="IPR011990">
    <property type="entry name" value="TPR-like_helical_dom_sf"/>
</dbReference>
<comment type="caution">
    <text evidence="2">The sequence shown here is derived from an EMBL/GenBank/DDBJ whole genome shotgun (WGS) entry which is preliminary data.</text>
</comment>
<dbReference type="OrthoDB" id="1658288at2759"/>